<proteinExistence type="predicted"/>
<dbReference type="RefSeq" id="WP_236959611.1">
    <property type="nucleotide sequence ID" value="NZ_JAETXX010000008.1"/>
</dbReference>
<dbReference type="SFLD" id="SFLDG01018">
    <property type="entry name" value="Squalene/Phytoene_Synthase_Lik"/>
    <property type="match status" value="1"/>
</dbReference>
<sequence length="283" mass="33595">MTTNYKLYQNVCAETSKMVTKKYSTSFSRSIIYLTPEIRENIYNIYGFVRFADEIVDTFYEHDRKILLDRFVEDYHLAYNQGISLNPILQAFCRTQKEYNIPQHLVDAFIESMYMDLGEMKDLNSEEYKNYIYGSAEVVGLMCLNVFLKGNEKEYEALKPYAQSFGAALQKVNFLRDISADFHQLNRTYFPNVDFNCFTLEDKIKIEEDIKKDFHEAMKGIKKLPLSSRFAVYLAYLYYTSLFKKIKKTDSELLFKKRIRVNNFEKVMLFSRIYIQKSLKIQI</sequence>
<evidence type="ECO:0000313" key="2">
    <source>
        <dbReference type="Proteomes" id="UP000829517"/>
    </source>
</evidence>
<accession>A0ABS9J5D3</accession>
<reference evidence="1 2" key="1">
    <citation type="submission" date="2021-01" db="EMBL/GenBank/DDBJ databases">
        <title>Genome sequencing of Joostella atrarenae M1-2 (= KCTC 23194).</title>
        <authorList>
            <person name="Zakaria M.R."/>
            <person name="Lam M.Q."/>
            <person name="Chong C.S."/>
        </authorList>
    </citation>
    <scope>NUCLEOTIDE SEQUENCE [LARGE SCALE GENOMIC DNA]</scope>
    <source>
        <strain evidence="1 2">M1-2</strain>
    </source>
</reference>
<keyword evidence="2" id="KW-1185">Reference proteome</keyword>
<dbReference type="InterPro" id="IPR008949">
    <property type="entry name" value="Isoprenoid_synthase_dom_sf"/>
</dbReference>
<comment type="caution">
    <text evidence="1">The sequence shown here is derived from an EMBL/GenBank/DDBJ whole genome shotgun (WGS) entry which is preliminary data.</text>
</comment>
<dbReference type="InterPro" id="IPR033904">
    <property type="entry name" value="Trans_IPPS_HH"/>
</dbReference>
<evidence type="ECO:0000313" key="1">
    <source>
        <dbReference type="EMBL" id="MCF8715646.1"/>
    </source>
</evidence>
<dbReference type="InterPro" id="IPR002060">
    <property type="entry name" value="Squ/phyt_synthse"/>
</dbReference>
<dbReference type="CDD" id="cd00683">
    <property type="entry name" value="Trans_IPPS_HH"/>
    <property type="match status" value="1"/>
</dbReference>
<dbReference type="Proteomes" id="UP000829517">
    <property type="component" value="Unassembled WGS sequence"/>
</dbReference>
<dbReference type="EMBL" id="JAETXX010000008">
    <property type="protein sequence ID" value="MCF8715646.1"/>
    <property type="molecule type" value="Genomic_DNA"/>
</dbReference>
<dbReference type="SFLD" id="SFLDG01212">
    <property type="entry name" value="Phytoene_synthase_like"/>
    <property type="match status" value="1"/>
</dbReference>
<gene>
    <name evidence="1" type="ORF">JM658_12490</name>
</gene>
<dbReference type="SFLD" id="SFLDS00005">
    <property type="entry name" value="Isoprenoid_Synthase_Type_I"/>
    <property type="match status" value="1"/>
</dbReference>
<dbReference type="InterPro" id="IPR044843">
    <property type="entry name" value="Trans_IPPS_bact-type"/>
</dbReference>
<dbReference type="Gene3D" id="1.10.600.10">
    <property type="entry name" value="Farnesyl Diphosphate Synthase"/>
    <property type="match status" value="1"/>
</dbReference>
<protein>
    <submittedName>
        <fullName evidence="1">Phytoene/squalene synthase family protein</fullName>
    </submittedName>
</protein>
<organism evidence="1 2">
    <name type="scientific">Joostella atrarenae</name>
    <dbReference type="NCBI Taxonomy" id="679257"/>
    <lineage>
        <taxon>Bacteria</taxon>
        <taxon>Pseudomonadati</taxon>
        <taxon>Bacteroidota</taxon>
        <taxon>Flavobacteriia</taxon>
        <taxon>Flavobacteriales</taxon>
        <taxon>Flavobacteriaceae</taxon>
        <taxon>Joostella</taxon>
    </lineage>
</organism>
<dbReference type="SUPFAM" id="SSF48576">
    <property type="entry name" value="Terpenoid synthases"/>
    <property type="match status" value="1"/>
</dbReference>
<dbReference type="PANTHER" id="PTHR31480">
    <property type="entry name" value="BIFUNCTIONAL LYCOPENE CYCLASE/PHYTOENE SYNTHASE"/>
    <property type="match status" value="1"/>
</dbReference>
<name>A0ABS9J5D3_9FLAO</name>
<dbReference type="Pfam" id="PF00494">
    <property type="entry name" value="SQS_PSY"/>
    <property type="match status" value="1"/>
</dbReference>